<dbReference type="SMART" id="SM00465">
    <property type="entry name" value="GIYc"/>
    <property type="match status" value="1"/>
</dbReference>
<dbReference type="InterPro" id="IPR000305">
    <property type="entry name" value="GIY-YIG_endonuc"/>
</dbReference>
<keyword evidence="5" id="KW-0540">Nuclease</keyword>
<keyword evidence="5" id="KW-0378">Hydrolase</keyword>
<dbReference type="InterPro" id="IPR048681">
    <property type="entry name" value="I-TevI_DNA-bd"/>
</dbReference>
<proteinExistence type="predicted"/>
<name>A0A1Z1LXV1_9CAUD</name>
<dbReference type="SUPFAM" id="SSF64496">
    <property type="entry name" value="DNA-binding domain of intron-encoded endonucleases"/>
    <property type="match status" value="1"/>
</dbReference>
<organism evidence="5 6">
    <name type="scientific">Serratia phage CHI14</name>
    <dbReference type="NCBI Taxonomy" id="2006941"/>
    <lineage>
        <taxon>Viruses</taxon>
        <taxon>Duplodnaviria</taxon>
        <taxon>Heunggongvirae</taxon>
        <taxon>Uroviricota</taxon>
        <taxon>Caudoviricetes</taxon>
        <taxon>Pantevenvirales</taxon>
        <taxon>Straboviridae</taxon>
        <taxon>Tevenvirinae</taxon>
        <taxon>Winklervirus</taxon>
        <taxon>Winklervirus chi14</taxon>
    </lineage>
</organism>
<feature type="domain" description="GIY-YIG" evidence="4">
    <location>
        <begin position="2"/>
        <end position="85"/>
    </location>
</feature>
<dbReference type="RefSeq" id="YP_009609571.1">
    <property type="nucleotide sequence ID" value="NC_041996.1"/>
</dbReference>
<dbReference type="InterPro" id="IPR006350">
    <property type="entry name" value="Intron_endoG1"/>
</dbReference>
<keyword evidence="5" id="KW-0255">Endonuclease</keyword>
<dbReference type="PROSITE" id="PS50164">
    <property type="entry name" value="GIY_YIG"/>
    <property type="match status" value="1"/>
</dbReference>
<evidence type="ECO:0000259" key="4">
    <source>
        <dbReference type="PROSITE" id="PS50164"/>
    </source>
</evidence>
<evidence type="ECO:0000256" key="1">
    <source>
        <dbReference type="ARBA" id="ARBA00001946"/>
    </source>
</evidence>
<evidence type="ECO:0000313" key="5">
    <source>
        <dbReference type="EMBL" id="ARW57669.1"/>
    </source>
</evidence>
<protein>
    <submittedName>
        <fullName evidence="5">Homing endonuclease</fullName>
    </submittedName>
</protein>
<feature type="region of interest" description="Disordered" evidence="3">
    <location>
        <begin position="115"/>
        <end position="142"/>
    </location>
</feature>
<evidence type="ECO:0000256" key="2">
    <source>
        <dbReference type="ARBA" id="ARBA00022842"/>
    </source>
</evidence>
<keyword evidence="6" id="KW-1185">Reference proteome</keyword>
<dbReference type="Gene3D" id="3.40.1440.10">
    <property type="entry name" value="GIY-YIG endonuclease"/>
    <property type="match status" value="1"/>
</dbReference>
<dbReference type="OrthoDB" id="16308at10239"/>
<sequence length="202" mass="22810">MIKYTVYKTTNLINGKIYIGVHKQTRSKDWYIGSGKAFKSALKKYGRESFSKEVLFEYSNPKEAYDKEAELVNSDFVSDPDTYNLVPGGIGGPGKKLSDSHIKIIIETKTGIPRTQEAKDKMSKTRLSRKIPSPNKGKILSPSHKDALSKAKLKKILVDDIIYSSSSEVAEEYGIALSTVRARIYSKKWDNWKYYDNDSHAS</sequence>
<dbReference type="Pfam" id="PF20987">
    <property type="entry name" value="I-TevI_DNA-bd"/>
    <property type="match status" value="1"/>
</dbReference>
<dbReference type="Proteomes" id="UP000225148">
    <property type="component" value="Segment"/>
</dbReference>
<dbReference type="GO" id="GO:0004519">
    <property type="term" value="F:endonuclease activity"/>
    <property type="evidence" value="ECO:0007669"/>
    <property type="project" value="UniProtKB-KW"/>
</dbReference>
<dbReference type="GeneID" id="40085655"/>
<dbReference type="InterPro" id="IPR035901">
    <property type="entry name" value="GIY-YIG_endonuc_sf"/>
</dbReference>
<reference evidence="5 6" key="1">
    <citation type="submission" date="2017-04" db="EMBL/GenBank/DDBJ databases">
        <title>Environmental T4-family bacteriophages evolve to escape abortive infection via multiple routes in a bacterial host employing altruistic suicide through Type III toxin-antitoxin systems.</title>
        <authorList>
            <person name="Chen B."/>
            <person name="Salmond G.P.C."/>
            <person name="Akusobi C."/>
            <person name="Fang X."/>
        </authorList>
    </citation>
    <scope>NUCLEOTIDE SEQUENCE [LARGE SCALE GENOMIC DNA]</scope>
</reference>
<comment type="cofactor">
    <cofactor evidence="1">
        <name>Mg(2+)</name>
        <dbReference type="ChEBI" id="CHEBI:18420"/>
    </cofactor>
</comment>
<dbReference type="SUPFAM" id="SSF82771">
    <property type="entry name" value="GIY-YIG endonuclease"/>
    <property type="match status" value="1"/>
</dbReference>
<dbReference type="EMBL" id="MF036690">
    <property type="protein sequence ID" value="ARW57669.1"/>
    <property type="molecule type" value="Genomic_DNA"/>
</dbReference>
<evidence type="ECO:0000313" key="6">
    <source>
        <dbReference type="Proteomes" id="UP000225148"/>
    </source>
</evidence>
<dbReference type="KEGG" id="vg:40085655"/>
<dbReference type="NCBIfam" id="TIGR01453">
    <property type="entry name" value="grpIintron_endo"/>
    <property type="match status" value="1"/>
</dbReference>
<dbReference type="CDD" id="cd10444">
    <property type="entry name" value="GIY-YIG_SegABCDEFG"/>
    <property type="match status" value="1"/>
</dbReference>
<evidence type="ECO:0000256" key="3">
    <source>
        <dbReference type="SAM" id="MobiDB-lite"/>
    </source>
</evidence>
<keyword evidence="2" id="KW-0460">Magnesium</keyword>
<accession>A0A1Z1LXV1</accession>